<evidence type="ECO:0000313" key="2">
    <source>
        <dbReference type="EMBL" id="EOP90477.1"/>
    </source>
</evidence>
<dbReference type="Pfam" id="PF01610">
    <property type="entry name" value="DDE_Tnp_ISL3"/>
    <property type="match status" value="2"/>
</dbReference>
<dbReference type="Proteomes" id="UP000014009">
    <property type="component" value="Unassembled WGS sequence"/>
</dbReference>
<sequence length="350" mass="41705">MICDLQSHMPLALLPNRESEQVTQWLKTYPHIEVVSLDGFTGFRQAISDANSSILQVYDRWHFIRNAKKQLEKILTASVPSTISWSTKLPIQPVEKMTKAEKEKEIRQNRKWELIQRIKQAHRAGKSMCTLAKEYKLSWKTIQKYIQMNGPPSSDRYKKNLVRGFDNLIIQLESKSHILKEIDQLIRLEGYSGTFSAVRTVVETLRRNRKQGHRQNPVYHVSRQQLIRWFWIHPEQLNKKEKQDFVQCFSKYPEIRPLYQMVQNYRESVKQSNYKQFLNWLKQQLSHKQQPFYHYARRLRSDLQAIKHAFLLPYSNGVLEGQINRLKTIKRMIYGRAGLHVLTKRVLYRL</sequence>
<dbReference type="InterPro" id="IPR047951">
    <property type="entry name" value="Transpos_ISL3"/>
</dbReference>
<feature type="domain" description="Transposase IS204/IS1001/IS1096/IS1165 DDE" evidence="1">
    <location>
        <begin position="3"/>
        <end position="130"/>
    </location>
</feature>
<dbReference type="RefSeq" id="WP_016098251.1">
    <property type="nucleotide sequence ID" value="NZ_KB976537.1"/>
</dbReference>
<dbReference type="AlphaFoldDB" id="A0A9W5QW42"/>
<feature type="domain" description="Transposase IS204/IS1001/IS1096/IS1165 DDE" evidence="1">
    <location>
        <begin position="200"/>
        <end position="340"/>
    </location>
</feature>
<protein>
    <recommendedName>
        <fullName evidence="1">Transposase IS204/IS1001/IS1096/IS1165 DDE domain-containing protein</fullName>
    </recommendedName>
</protein>
<gene>
    <name evidence="2" type="ORF">IGM_02169</name>
</gene>
<dbReference type="InterPro" id="IPR002560">
    <property type="entry name" value="Transposase_DDE"/>
</dbReference>
<name>A0A9W5QW42_BACCE</name>
<dbReference type="PANTHER" id="PTHR33498">
    <property type="entry name" value="TRANSPOSASE FOR INSERTION SEQUENCE ELEMENT IS1557"/>
    <property type="match status" value="1"/>
</dbReference>
<reference evidence="2 3" key="1">
    <citation type="submission" date="2012-12" db="EMBL/GenBank/DDBJ databases">
        <title>The Genome Sequence of Bacillus cereus HuB4-4.</title>
        <authorList>
            <consortium name="The Broad Institute Genome Sequencing Platform"/>
            <consortium name="The Broad Institute Genome Sequencing Center for Infectious Disease"/>
            <person name="Feldgarden M."/>
            <person name="Van der Auwera G.A."/>
            <person name="Mahillon J."/>
            <person name="Duprez V."/>
            <person name="Timmery S."/>
            <person name="Mattelet C."/>
            <person name="Dierick K."/>
            <person name="Sun M."/>
            <person name="Yu Z."/>
            <person name="Zhu L."/>
            <person name="Hu X."/>
            <person name="Shank E.B."/>
            <person name="Swiecicka I."/>
            <person name="Hansen B.M."/>
            <person name="Andrup L."/>
            <person name="Walker B."/>
            <person name="Young S.K."/>
            <person name="Zeng Q."/>
            <person name="Gargeya S."/>
            <person name="Fitzgerald M."/>
            <person name="Haas B."/>
            <person name="Abouelleil A."/>
            <person name="Alvarado L."/>
            <person name="Arachchi H.M."/>
            <person name="Berlin A.M."/>
            <person name="Chapman S.B."/>
            <person name="Dewar J."/>
            <person name="Goldberg J."/>
            <person name="Griggs A."/>
            <person name="Gujja S."/>
            <person name="Hansen M."/>
            <person name="Howarth C."/>
            <person name="Imamovic A."/>
            <person name="Larimer J."/>
            <person name="McCowan C."/>
            <person name="Murphy C."/>
            <person name="Neiman D."/>
            <person name="Pearson M."/>
            <person name="Priest M."/>
            <person name="Roberts A."/>
            <person name="Saif S."/>
            <person name="Shea T."/>
            <person name="Sisk P."/>
            <person name="Sykes S."/>
            <person name="Wortman J."/>
            <person name="Nusbaum C."/>
            <person name="Birren B."/>
        </authorList>
    </citation>
    <scope>NUCLEOTIDE SEQUENCE [LARGE SCALE GENOMIC DNA]</scope>
    <source>
        <strain evidence="2 3">HuB4-4</strain>
    </source>
</reference>
<dbReference type="EMBL" id="AHEF01000042">
    <property type="protein sequence ID" value="EOP90477.1"/>
    <property type="molecule type" value="Genomic_DNA"/>
</dbReference>
<accession>A0A9W5QW42</accession>
<organism evidence="2 3">
    <name type="scientific">Bacillus cereus HuB4-4</name>
    <dbReference type="NCBI Taxonomy" id="1053211"/>
    <lineage>
        <taxon>Bacteria</taxon>
        <taxon>Bacillati</taxon>
        <taxon>Bacillota</taxon>
        <taxon>Bacilli</taxon>
        <taxon>Bacillales</taxon>
        <taxon>Bacillaceae</taxon>
        <taxon>Bacillus</taxon>
        <taxon>Bacillus cereus group</taxon>
    </lineage>
</organism>
<evidence type="ECO:0000259" key="1">
    <source>
        <dbReference type="Pfam" id="PF01610"/>
    </source>
</evidence>
<proteinExistence type="predicted"/>
<dbReference type="PANTHER" id="PTHR33498:SF1">
    <property type="entry name" value="TRANSPOSASE FOR INSERTION SEQUENCE ELEMENT IS1557"/>
    <property type="match status" value="1"/>
</dbReference>
<evidence type="ECO:0000313" key="3">
    <source>
        <dbReference type="Proteomes" id="UP000014009"/>
    </source>
</evidence>
<comment type="caution">
    <text evidence="2">The sequence shown here is derived from an EMBL/GenBank/DDBJ whole genome shotgun (WGS) entry which is preliminary data.</text>
</comment>